<reference evidence="2 3" key="1">
    <citation type="journal article" date="2012" name="PLoS Pathog.">
        <title>Diverse lifestyles and strategies of plant pathogenesis encoded in the genomes of eighteen Dothideomycetes fungi.</title>
        <authorList>
            <person name="Ohm R.A."/>
            <person name="Feau N."/>
            <person name="Henrissat B."/>
            <person name="Schoch C.L."/>
            <person name="Horwitz B.A."/>
            <person name="Barry K.W."/>
            <person name="Condon B.J."/>
            <person name="Copeland A.C."/>
            <person name="Dhillon B."/>
            <person name="Glaser F."/>
            <person name="Hesse C.N."/>
            <person name="Kosti I."/>
            <person name="LaButti K."/>
            <person name="Lindquist E.A."/>
            <person name="Lucas S."/>
            <person name="Salamov A.A."/>
            <person name="Bradshaw R.E."/>
            <person name="Ciuffetti L."/>
            <person name="Hamelin R.C."/>
            <person name="Kema G.H.J."/>
            <person name="Lawrence C."/>
            <person name="Scott J.A."/>
            <person name="Spatafora J.W."/>
            <person name="Turgeon B.G."/>
            <person name="de Wit P.J.G.M."/>
            <person name="Zhong S."/>
            <person name="Goodwin S.B."/>
            <person name="Grigoriev I.V."/>
        </authorList>
    </citation>
    <scope>NUCLEOTIDE SEQUENCE [LARGE SCALE GENOMIC DNA]</scope>
    <source>
        <strain evidence="3">ND90Pr / ATCC 201652</strain>
    </source>
</reference>
<evidence type="ECO:0000313" key="3">
    <source>
        <dbReference type="Proteomes" id="UP000016934"/>
    </source>
</evidence>
<dbReference type="AlphaFoldDB" id="M2SDA0"/>
<protein>
    <submittedName>
        <fullName evidence="2">Uncharacterized protein</fullName>
    </submittedName>
</protein>
<gene>
    <name evidence="2" type="ORF">COCSADRAFT_303742</name>
</gene>
<organism evidence="2 3">
    <name type="scientific">Cochliobolus sativus (strain ND90Pr / ATCC 201652)</name>
    <name type="common">Common root rot and spot blotch fungus</name>
    <name type="synonym">Bipolaris sorokiniana</name>
    <dbReference type="NCBI Taxonomy" id="665912"/>
    <lineage>
        <taxon>Eukaryota</taxon>
        <taxon>Fungi</taxon>
        <taxon>Dikarya</taxon>
        <taxon>Ascomycota</taxon>
        <taxon>Pezizomycotina</taxon>
        <taxon>Dothideomycetes</taxon>
        <taxon>Pleosporomycetidae</taxon>
        <taxon>Pleosporales</taxon>
        <taxon>Pleosporineae</taxon>
        <taxon>Pleosporaceae</taxon>
        <taxon>Bipolaris</taxon>
    </lineage>
</organism>
<dbReference type="GeneID" id="19136231"/>
<keyword evidence="1" id="KW-1133">Transmembrane helix</keyword>
<proteinExistence type="predicted"/>
<dbReference type="OrthoDB" id="10580827at2759"/>
<dbReference type="HOGENOM" id="CLU_2654326_0_0_1"/>
<feature type="transmembrane region" description="Helical" evidence="1">
    <location>
        <begin position="18"/>
        <end position="44"/>
    </location>
</feature>
<keyword evidence="1" id="KW-0812">Transmembrane</keyword>
<sequence length="76" mass="8679">MSGSTFNDMTKYLLDFDIFTVLIFPCAYFLWEFLLLVVVSYAVIPPIELNILSRPALALTALRLITRRDNSGRAHN</sequence>
<evidence type="ECO:0000313" key="2">
    <source>
        <dbReference type="EMBL" id="EMD65278.1"/>
    </source>
</evidence>
<accession>M2SDA0</accession>
<keyword evidence="3" id="KW-1185">Reference proteome</keyword>
<dbReference type="EMBL" id="KB445641">
    <property type="protein sequence ID" value="EMD65278.1"/>
    <property type="molecule type" value="Genomic_DNA"/>
</dbReference>
<dbReference type="KEGG" id="bsc:COCSADRAFT_303742"/>
<dbReference type="RefSeq" id="XP_007698474.1">
    <property type="nucleotide sequence ID" value="XM_007700284.1"/>
</dbReference>
<keyword evidence="1" id="KW-0472">Membrane</keyword>
<evidence type="ECO:0000256" key="1">
    <source>
        <dbReference type="SAM" id="Phobius"/>
    </source>
</evidence>
<name>M2SDA0_COCSN</name>
<reference evidence="3" key="2">
    <citation type="journal article" date="2013" name="PLoS Genet.">
        <title>Comparative genome structure, secondary metabolite, and effector coding capacity across Cochliobolus pathogens.</title>
        <authorList>
            <person name="Condon B.J."/>
            <person name="Leng Y."/>
            <person name="Wu D."/>
            <person name="Bushley K.E."/>
            <person name="Ohm R.A."/>
            <person name="Otillar R."/>
            <person name="Martin J."/>
            <person name="Schackwitz W."/>
            <person name="Grimwood J."/>
            <person name="MohdZainudin N."/>
            <person name="Xue C."/>
            <person name="Wang R."/>
            <person name="Manning V.A."/>
            <person name="Dhillon B."/>
            <person name="Tu Z.J."/>
            <person name="Steffenson B.J."/>
            <person name="Salamov A."/>
            <person name="Sun H."/>
            <person name="Lowry S."/>
            <person name="LaButti K."/>
            <person name="Han J."/>
            <person name="Copeland A."/>
            <person name="Lindquist E."/>
            <person name="Barry K."/>
            <person name="Schmutz J."/>
            <person name="Baker S.E."/>
            <person name="Ciuffetti L.M."/>
            <person name="Grigoriev I.V."/>
            <person name="Zhong S."/>
            <person name="Turgeon B.G."/>
        </authorList>
    </citation>
    <scope>NUCLEOTIDE SEQUENCE [LARGE SCALE GENOMIC DNA]</scope>
    <source>
        <strain evidence="3">ND90Pr / ATCC 201652</strain>
    </source>
</reference>
<dbReference type="Proteomes" id="UP000016934">
    <property type="component" value="Unassembled WGS sequence"/>
</dbReference>